<dbReference type="PROSITE" id="PS51898">
    <property type="entry name" value="TYR_RECOMBINASE"/>
    <property type="match status" value="1"/>
</dbReference>
<keyword evidence="2" id="KW-0238">DNA-binding</keyword>
<dbReference type="InterPro" id="IPR013762">
    <property type="entry name" value="Integrase-like_cat_sf"/>
</dbReference>
<sequence>MATIKLIIRQNKGSVNKDGSTLILLRYTHKGQTMYFSTGLSVDPKNWDKVNQRVKKSEKGFTSKNMLLTKFKQKFDDIVHKALYDDIEPAASFVRSQYELGKNPTEGKQGKRGKPVHHVSWEQFKNDFIEESRRTKKPSTIRSYNDFIHLLELYKKDRRIKELFWQSFTLDFYYDIMQYHIEERGAGNNTFGKIIKTLKTFLNAATERGYNKFLEFKTKRFKVLQEEVSHIYLNEQEIQQLLELNLDHDIKLKEIRDLFVIACYTGVRFGDFKQLNQQNIRDGRLRIKTQKTGQYVVIPFHPIVQSIIERYSGKLPHAYSNMLVNRELKTIAKMAGMDKTIIRSRMHGVERVEQTFVKWELLSTHCARRSFATNLYKQGFPTISIMKITGHKSEKTFMRYIKVTEDEVANMLEEHWNTFQMTA</sequence>
<dbReference type="Gene3D" id="1.10.150.130">
    <property type="match status" value="1"/>
</dbReference>
<dbReference type="PANTHER" id="PTHR30349:SF64">
    <property type="entry name" value="PROPHAGE INTEGRASE INTD-RELATED"/>
    <property type="match status" value="1"/>
</dbReference>
<dbReference type="SUPFAM" id="SSF56349">
    <property type="entry name" value="DNA breaking-rejoining enzymes"/>
    <property type="match status" value="1"/>
</dbReference>
<accession>A0ABU3CKS4</accession>
<dbReference type="Gene3D" id="1.10.443.10">
    <property type="entry name" value="Intergrase catalytic core"/>
    <property type="match status" value="1"/>
</dbReference>
<dbReference type="InterPro" id="IPR025269">
    <property type="entry name" value="SAM-like_dom"/>
</dbReference>
<dbReference type="EMBL" id="JAVRHO010000011">
    <property type="protein sequence ID" value="MDT0646943.1"/>
    <property type="molecule type" value="Genomic_DNA"/>
</dbReference>
<dbReference type="Pfam" id="PF17293">
    <property type="entry name" value="Arm-DNA-bind_5"/>
    <property type="match status" value="1"/>
</dbReference>
<keyword evidence="3" id="KW-0233">DNA recombination</keyword>
<evidence type="ECO:0000313" key="5">
    <source>
        <dbReference type="EMBL" id="MDT0646943.1"/>
    </source>
</evidence>
<keyword evidence="6" id="KW-1185">Reference proteome</keyword>
<dbReference type="InterPro" id="IPR035386">
    <property type="entry name" value="Arm-DNA-bind_5"/>
</dbReference>
<evidence type="ECO:0000313" key="6">
    <source>
        <dbReference type="Proteomes" id="UP001245285"/>
    </source>
</evidence>
<reference evidence="5 6" key="1">
    <citation type="submission" date="2023-09" db="EMBL/GenBank/DDBJ databases">
        <authorList>
            <person name="Rey-Velasco X."/>
        </authorList>
    </citation>
    <scope>NUCLEOTIDE SEQUENCE [LARGE SCALE GENOMIC DNA]</scope>
    <source>
        <strain evidence="5 6">F260</strain>
    </source>
</reference>
<gene>
    <name evidence="5" type="ORF">RM545_09590</name>
</gene>
<evidence type="ECO:0000259" key="4">
    <source>
        <dbReference type="PROSITE" id="PS51898"/>
    </source>
</evidence>
<evidence type="ECO:0000256" key="1">
    <source>
        <dbReference type="ARBA" id="ARBA00008857"/>
    </source>
</evidence>
<dbReference type="InterPro" id="IPR011010">
    <property type="entry name" value="DNA_brk_join_enz"/>
</dbReference>
<dbReference type="InterPro" id="IPR010998">
    <property type="entry name" value="Integrase_recombinase_N"/>
</dbReference>
<dbReference type="InterPro" id="IPR002104">
    <property type="entry name" value="Integrase_catalytic"/>
</dbReference>
<name>A0ABU3CKS4_9FLAO</name>
<dbReference type="PANTHER" id="PTHR30349">
    <property type="entry name" value="PHAGE INTEGRASE-RELATED"/>
    <property type="match status" value="1"/>
</dbReference>
<protein>
    <submittedName>
        <fullName evidence="5">Tyrosine-type recombinase/integrase</fullName>
    </submittedName>
</protein>
<comment type="similarity">
    <text evidence="1">Belongs to the 'phage' integrase family.</text>
</comment>
<comment type="caution">
    <text evidence="5">The sequence shown here is derived from an EMBL/GenBank/DDBJ whole genome shotgun (WGS) entry which is preliminary data.</text>
</comment>
<evidence type="ECO:0000256" key="2">
    <source>
        <dbReference type="ARBA" id="ARBA00023125"/>
    </source>
</evidence>
<proteinExistence type="inferred from homology"/>
<dbReference type="Pfam" id="PF13102">
    <property type="entry name" value="Phage_int_SAM_5"/>
    <property type="match status" value="1"/>
</dbReference>
<feature type="domain" description="Tyr recombinase" evidence="4">
    <location>
        <begin position="228"/>
        <end position="413"/>
    </location>
</feature>
<organism evidence="5 6">
    <name type="scientific">Autumnicola lenta</name>
    <dbReference type="NCBI Taxonomy" id="3075593"/>
    <lineage>
        <taxon>Bacteria</taxon>
        <taxon>Pseudomonadati</taxon>
        <taxon>Bacteroidota</taxon>
        <taxon>Flavobacteriia</taxon>
        <taxon>Flavobacteriales</taxon>
        <taxon>Flavobacteriaceae</taxon>
        <taxon>Autumnicola</taxon>
    </lineage>
</organism>
<dbReference type="RefSeq" id="WP_311495104.1">
    <property type="nucleotide sequence ID" value="NZ_JAVRHO010000011.1"/>
</dbReference>
<evidence type="ECO:0000256" key="3">
    <source>
        <dbReference type="ARBA" id="ARBA00023172"/>
    </source>
</evidence>
<dbReference type="CDD" id="cd01185">
    <property type="entry name" value="INTN1_C_like"/>
    <property type="match status" value="1"/>
</dbReference>
<dbReference type="InterPro" id="IPR050090">
    <property type="entry name" value="Tyrosine_recombinase_XerCD"/>
</dbReference>
<dbReference type="Proteomes" id="UP001245285">
    <property type="component" value="Unassembled WGS sequence"/>
</dbReference>
<dbReference type="Pfam" id="PF00589">
    <property type="entry name" value="Phage_integrase"/>
    <property type="match status" value="1"/>
</dbReference>